<name>A0A3P3QKT8_9GAMM</name>
<accession>A0A3P3QKT8</accession>
<dbReference type="RefSeq" id="WP_046518674.1">
    <property type="nucleotide sequence ID" value="NZ_LAVS01000003.1"/>
</dbReference>
<proteinExistence type="predicted"/>
<dbReference type="EMBL" id="RRCF01000002">
    <property type="protein sequence ID" value="RRJ20983.1"/>
    <property type="molecule type" value="Genomic_DNA"/>
</dbReference>
<evidence type="ECO:0000313" key="2">
    <source>
        <dbReference type="EMBL" id="RRJ20983.1"/>
    </source>
</evidence>
<dbReference type="Proteomes" id="UP000276260">
    <property type="component" value="Unassembled WGS sequence"/>
</dbReference>
<reference evidence="2 3" key="1">
    <citation type="submission" date="2018-11" db="EMBL/GenBank/DDBJ databases">
        <title>Draft genome analysis of Rheinheimera mesophila isolated from an industrial waste site.</title>
        <authorList>
            <person name="Yu Q."/>
            <person name="Qi Y."/>
            <person name="Zhang H."/>
            <person name="Lu Y."/>
            <person name="Pu J."/>
        </authorList>
    </citation>
    <scope>NUCLEOTIDE SEQUENCE [LARGE SCALE GENOMIC DNA]</scope>
    <source>
        <strain evidence="2 3">IITR13</strain>
    </source>
</reference>
<organism evidence="2 3">
    <name type="scientific">Rheinheimera mesophila</name>
    <dbReference type="NCBI Taxonomy" id="1547515"/>
    <lineage>
        <taxon>Bacteria</taxon>
        <taxon>Pseudomonadati</taxon>
        <taxon>Pseudomonadota</taxon>
        <taxon>Gammaproteobacteria</taxon>
        <taxon>Chromatiales</taxon>
        <taxon>Chromatiaceae</taxon>
        <taxon>Rheinheimera</taxon>
    </lineage>
</organism>
<dbReference type="OrthoDB" id="5756082at2"/>
<feature type="chain" id="PRO_5018684504" evidence="1">
    <location>
        <begin position="20"/>
        <end position="520"/>
    </location>
</feature>
<gene>
    <name evidence="2" type="ORF">EIK76_08840</name>
</gene>
<evidence type="ECO:0000313" key="3">
    <source>
        <dbReference type="Proteomes" id="UP000276260"/>
    </source>
</evidence>
<keyword evidence="1" id="KW-0732">Signal</keyword>
<dbReference type="AlphaFoldDB" id="A0A3P3QKT8"/>
<evidence type="ECO:0000256" key="1">
    <source>
        <dbReference type="SAM" id="SignalP"/>
    </source>
</evidence>
<protein>
    <submittedName>
        <fullName evidence="2">Uncharacterized protein</fullName>
    </submittedName>
</protein>
<comment type="caution">
    <text evidence="2">The sequence shown here is derived from an EMBL/GenBank/DDBJ whole genome shotgun (WGS) entry which is preliminary data.</text>
</comment>
<keyword evidence="3" id="KW-1185">Reference proteome</keyword>
<sequence>MEFYKLALCLLLCSQQLWAASYWSHIPEVGSVQLTELTTAQHQAVALHLQLSTEQTTEWLNNLPALLDSLSCATIDSQSQPVPGFKDASYKLVSYAGVLKLFTDAKAENTLWWLPWSLLPVLSQLQQQLAEMDTQLHQPLLITEQQLGTEDQLIIVSGSSVSPAVYFALRLDEQQRIELLWSLDATVAGFADLAGSAAQPLLMLEPREQPVLPALSVLLANTAQAATKTLLYKIDMMTGRLQSRLAATQDIAGLSGALVLYDHDRDTVSDSLLFSTKSGQLWQVQLEEQQFHTMQTVADLSMLNLSDVQFIRTLYAAVPVGGSGSDFHSRRSQWLVVLAALRQQNTVLVVLKPSSDMTSSPPDLVDRTLPGSPELALLTPQDWQHIQQKHGWFSQLNGRLTQPPLVAAGVVYLNLLKQNPEQLCSAEQSSSALTALHLHHGSAVYRQPSLPLVQAAGSLKVKANEQGGFSLIDPHSQQVLIEQMLEISPDCTHCSKAIRQDSFPRWQLMGTYHNEEGVYE</sequence>
<feature type="signal peptide" evidence="1">
    <location>
        <begin position="1"/>
        <end position="19"/>
    </location>
</feature>